<evidence type="ECO:0000313" key="1">
    <source>
        <dbReference type="EMBL" id="ELR73699.1"/>
    </source>
</evidence>
<sequence length="76" mass="8854">MGLQEILSRFNRLKQLIQDQQTGSPDDLAEELGLSKRQLLNYVNALKNESEDQIIYDRTIKSYRFLNGDEEKTAHL</sequence>
<dbReference type="EMBL" id="AMZN01000003">
    <property type="protein sequence ID" value="ELR73699.1"/>
    <property type="molecule type" value="Genomic_DNA"/>
</dbReference>
<protein>
    <recommendedName>
        <fullName evidence="3">Helix-turn-helix type 11 domain-containing protein</fullName>
    </recommendedName>
</protein>
<reference evidence="1 2" key="1">
    <citation type="submission" date="2012-12" db="EMBL/GenBank/DDBJ databases">
        <title>Genome assembly of Fulvivirga imtechensis AK7.</title>
        <authorList>
            <person name="Nupur N."/>
            <person name="Khatri I."/>
            <person name="Kumar R."/>
            <person name="Subramanian S."/>
            <person name="Pinnaka A."/>
        </authorList>
    </citation>
    <scope>NUCLEOTIDE SEQUENCE [LARGE SCALE GENOMIC DNA]</scope>
    <source>
        <strain evidence="1 2">AK7</strain>
    </source>
</reference>
<organism evidence="1 2">
    <name type="scientific">Fulvivirga imtechensis AK7</name>
    <dbReference type="NCBI Taxonomy" id="1237149"/>
    <lineage>
        <taxon>Bacteria</taxon>
        <taxon>Pseudomonadati</taxon>
        <taxon>Bacteroidota</taxon>
        <taxon>Cytophagia</taxon>
        <taxon>Cytophagales</taxon>
        <taxon>Fulvivirgaceae</taxon>
        <taxon>Fulvivirga</taxon>
    </lineage>
</organism>
<keyword evidence="2" id="KW-1185">Reference proteome</keyword>
<comment type="caution">
    <text evidence="1">The sequence shown here is derived from an EMBL/GenBank/DDBJ whole genome shotgun (WGS) entry which is preliminary data.</text>
</comment>
<proteinExistence type="predicted"/>
<evidence type="ECO:0000313" key="2">
    <source>
        <dbReference type="Proteomes" id="UP000011135"/>
    </source>
</evidence>
<name>L8K1A0_9BACT</name>
<dbReference type="STRING" id="1237149.C900_02103"/>
<dbReference type="Proteomes" id="UP000011135">
    <property type="component" value="Unassembled WGS sequence"/>
</dbReference>
<gene>
    <name evidence="1" type="ORF">C900_02103</name>
</gene>
<dbReference type="AlphaFoldDB" id="L8K1A0"/>
<accession>L8K1A0</accession>
<dbReference type="OrthoDB" id="1163801at2"/>
<evidence type="ECO:0008006" key="3">
    <source>
        <dbReference type="Google" id="ProtNLM"/>
    </source>
</evidence>